<sequence>MKDFDYTIYDRGHFALEEDGEKISVFMAKGSKRND</sequence>
<gene>
    <name evidence="1" type="ORF">J2X31_002106</name>
</gene>
<evidence type="ECO:0000313" key="1">
    <source>
        <dbReference type="EMBL" id="MDR6968091.1"/>
    </source>
</evidence>
<organism evidence="1 2">
    <name type="scientific">Flavobacterium arsenatis</name>
    <dbReference type="NCBI Taxonomy" id="1484332"/>
    <lineage>
        <taxon>Bacteria</taxon>
        <taxon>Pseudomonadati</taxon>
        <taxon>Bacteroidota</taxon>
        <taxon>Flavobacteriia</taxon>
        <taxon>Flavobacteriales</taxon>
        <taxon>Flavobacteriaceae</taxon>
        <taxon>Flavobacterium</taxon>
    </lineage>
</organism>
<keyword evidence="2" id="KW-1185">Reference proteome</keyword>
<name>A0ABU1TQ62_9FLAO</name>
<dbReference type="EMBL" id="JAVDVI010000008">
    <property type="protein sequence ID" value="MDR6968091.1"/>
    <property type="molecule type" value="Genomic_DNA"/>
</dbReference>
<reference evidence="1 2" key="1">
    <citation type="submission" date="2023-07" db="EMBL/GenBank/DDBJ databases">
        <title>Sorghum-associated microbial communities from plants grown in Nebraska, USA.</title>
        <authorList>
            <person name="Schachtman D."/>
        </authorList>
    </citation>
    <scope>NUCLEOTIDE SEQUENCE [LARGE SCALE GENOMIC DNA]</scope>
    <source>
        <strain evidence="1 2">3773</strain>
    </source>
</reference>
<comment type="caution">
    <text evidence="1">The sequence shown here is derived from an EMBL/GenBank/DDBJ whole genome shotgun (WGS) entry which is preliminary data.</text>
</comment>
<proteinExistence type="predicted"/>
<accession>A0ABU1TQ62</accession>
<protein>
    <submittedName>
        <fullName evidence="1">Uncharacterized protein</fullName>
    </submittedName>
</protein>
<dbReference type="Proteomes" id="UP001255185">
    <property type="component" value="Unassembled WGS sequence"/>
</dbReference>
<evidence type="ECO:0000313" key="2">
    <source>
        <dbReference type="Proteomes" id="UP001255185"/>
    </source>
</evidence>